<evidence type="ECO:0000313" key="1">
    <source>
        <dbReference type="EMBL" id="CAG8616252.1"/>
    </source>
</evidence>
<comment type="caution">
    <text evidence="1">The sequence shown here is derived from an EMBL/GenBank/DDBJ whole genome shotgun (WGS) entry which is preliminary data.</text>
</comment>
<sequence length="58" mass="6878">MITFQLKTHISSRTSYLIPADYKDIMQYYDIKFKPLAQSTVTQYMNVIDKQNEEQVLS</sequence>
<accession>A0A9N9CYK1</accession>
<dbReference type="Proteomes" id="UP000789570">
    <property type="component" value="Unassembled WGS sequence"/>
</dbReference>
<proteinExistence type="predicted"/>
<evidence type="ECO:0000313" key="2">
    <source>
        <dbReference type="Proteomes" id="UP000789570"/>
    </source>
</evidence>
<protein>
    <submittedName>
        <fullName evidence="1">9197_t:CDS:1</fullName>
    </submittedName>
</protein>
<name>A0A9N9CYK1_9GLOM</name>
<reference evidence="1" key="1">
    <citation type="submission" date="2021-06" db="EMBL/GenBank/DDBJ databases">
        <authorList>
            <person name="Kallberg Y."/>
            <person name="Tangrot J."/>
            <person name="Rosling A."/>
        </authorList>
    </citation>
    <scope>NUCLEOTIDE SEQUENCE</scope>
    <source>
        <strain evidence="1">UK204</strain>
    </source>
</reference>
<gene>
    <name evidence="1" type="ORF">FCALED_LOCUS9322</name>
</gene>
<dbReference type="OrthoDB" id="2374624at2759"/>
<organism evidence="1 2">
    <name type="scientific">Funneliformis caledonium</name>
    <dbReference type="NCBI Taxonomy" id="1117310"/>
    <lineage>
        <taxon>Eukaryota</taxon>
        <taxon>Fungi</taxon>
        <taxon>Fungi incertae sedis</taxon>
        <taxon>Mucoromycota</taxon>
        <taxon>Glomeromycotina</taxon>
        <taxon>Glomeromycetes</taxon>
        <taxon>Glomerales</taxon>
        <taxon>Glomeraceae</taxon>
        <taxon>Funneliformis</taxon>
    </lineage>
</organism>
<dbReference type="AlphaFoldDB" id="A0A9N9CYK1"/>
<dbReference type="EMBL" id="CAJVPQ010003039">
    <property type="protein sequence ID" value="CAG8616252.1"/>
    <property type="molecule type" value="Genomic_DNA"/>
</dbReference>
<keyword evidence="2" id="KW-1185">Reference proteome</keyword>